<dbReference type="Proteomes" id="UP001607303">
    <property type="component" value="Unassembled WGS sequence"/>
</dbReference>
<comment type="caution">
    <text evidence="1">The sequence shown here is derived from an EMBL/GenBank/DDBJ whole genome shotgun (WGS) entry which is preliminary data.</text>
</comment>
<evidence type="ECO:0000313" key="2">
    <source>
        <dbReference type="Proteomes" id="UP001607303"/>
    </source>
</evidence>
<gene>
    <name evidence="1" type="ORF">V1477_015610</name>
</gene>
<dbReference type="AlphaFoldDB" id="A0ABD2BEG1"/>
<organism evidence="1 2">
    <name type="scientific">Vespula maculifrons</name>
    <name type="common">Eastern yellow jacket</name>
    <name type="synonym">Wasp</name>
    <dbReference type="NCBI Taxonomy" id="7453"/>
    <lineage>
        <taxon>Eukaryota</taxon>
        <taxon>Metazoa</taxon>
        <taxon>Ecdysozoa</taxon>
        <taxon>Arthropoda</taxon>
        <taxon>Hexapoda</taxon>
        <taxon>Insecta</taxon>
        <taxon>Pterygota</taxon>
        <taxon>Neoptera</taxon>
        <taxon>Endopterygota</taxon>
        <taxon>Hymenoptera</taxon>
        <taxon>Apocrita</taxon>
        <taxon>Aculeata</taxon>
        <taxon>Vespoidea</taxon>
        <taxon>Vespidae</taxon>
        <taxon>Vespinae</taxon>
        <taxon>Vespula</taxon>
    </lineage>
</organism>
<evidence type="ECO:0000313" key="1">
    <source>
        <dbReference type="EMBL" id="KAL2731119.1"/>
    </source>
</evidence>
<sequence length="96" mass="10888">SQCIAEKDLNQLRCLPTSFSTSYISSNLNVDLNRGRVFWSHLPPVLNHVEDERSESARVTGCNFLNKLLTSMTMSNSSFGLTREWIGSSCFIDWIN</sequence>
<keyword evidence="2" id="KW-1185">Reference proteome</keyword>
<feature type="non-terminal residue" evidence="1">
    <location>
        <position position="1"/>
    </location>
</feature>
<reference evidence="1 2" key="1">
    <citation type="journal article" date="2024" name="Ann. Entomol. Soc. Am.">
        <title>Genomic analyses of the southern and eastern yellowjacket wasps (Hymenoptera: Vespidae) reveal evolutionary signatures of social life.</title>
        <authorList>
            <person name="Catto M.A."/>
            <person name="Caine P.B."/>
            <person name="Orr S.E."/>
            <person name="Hunt B.G."/>
            <person name="Goodisman M.A.D."/>
        </authorList>
    </citation>
    <scope>NUCLEOTIDE SEQUENCE [LARGE SCALE GENOMIC DNA]</scope>
    <source>
        <strain evidence="1">232</strain>
        <tissue evidence="1">Head and thorax</tissue>
    </source>
</reference>
<name>A0ABD2BEG1_VESMC</name>
<protein>
    <submittedName>
        <fullName evidence="1">Uncharacterized protein</fullName>
    </submittedName>
</protein>
<dbReference type="EMBL" id="JAYRBN010000081">
    <property type="protein sequence ID" value="KAL2731119.1"/>
    <property type="molecule type" value="Genomic_DNA"/>
</dbReference>
<accession>A0ABD2BEG1</accession>
<proteinExistence type="predicted"/>